<evidence type="ECO:0000259" key="4">
    <source>
        <dbReference type="PROSITE" id="PS50949"/>
    </source>
</evidence>
<feature type="domain" description="HTH gntR-type" evidence="4">
    <location>
        <begin position="8"/>
        <end position="76"/>
    </location>
</feature>
<evidence type="ECO:0000256" key="3">
    <source>
        <dbReference type="ARBA" id="ARBA00023163"/>
    </source>
</evidence>
<organism evidence="5 6">
    <name type="scientific">Paenibacillus bovis</name>
    <dbReference type="NCBI Taxonomy" id="1616788"/>
    <lineage>
        <taxon>Bacteria</taxon>
        <taxon>Bacillati</taxon>
        <taxon>Bacillota</taxon>
        <taxon>Bacilli</taxon>
        <taxon>Bacillales</taxon>
        <taxon>Paenibacillaceae</taxon>
        <taxon>Paenibacillus</taxon>
    </lineage>
</organism>
<dbReference type="InterPro" id="IPR028978">
    <property type="entry name" value="Chorismate_lyase_/UTRA_dom_sf"/>
</dbReference>
<dbReference type="AlphaFoldDB" id="A0A172ZIX6"/>
<dbReference type="Pfam" id="PF00392">
    <property type="entry name" value="GntR"/>
    <property type="match status" value="1"/>
</dbReference>
<accession>A0A172ZIX6</accession>
<dbReference type="SUPFAM" id="SSF64288">
    <property type="entry name" value="Chorismate lyase-like"/>
    <property type="match status" value="1"/>
</dbReference>
<dbReference type="PANTHER" id="PTHR44846:SF1">
    <property type="entry name" value="MANNOSYL-D-GLYCERATE TRANSPORT_METABOLISM SYSTEM REPRESSOR MNGR-RELATED"/>
    <property type="match status" value="1"/>
</dbReference>
<reference evidence="5 6" key="2">
    <citation type="journal article" date="2016" name="Int. J. Syst. Evol. Microbiol.">
        <title>Paenibacillus bovis sp. nov., isolated from raw yak (Bos grunniens) milk.</title>
        <authorList>
            <person name="Gao C."/>
            <person name="Han J."/>
            <person name="Liu Z."/>
            <person name="Xu X."/>
            <person name="Hang F."/>
            <person name="Wu Z."/>
        </authorList>
    </citation>
    <scope>NUCLEOTIDE SEQUENCE [LARGE SCALE GENOMIC DNA]</scope>
    <source>
        <strain evidence="5 6">BD3526</strain>
    </source>
</reference>
<dbReference type="GO" id="GO:0003700">
    <property type="term" value="F:DNA-binding transcription factor activity"/>
    <property type="evidence" value="ECO:0007669"/>
    <property type="project" value="InterPro"/>
</dbReference>
<dbReference type="STRING" id="1616788.AR543_16730"/>
<dbReference type="Proteomes" id="UP000078148">
    <property type="component" value="Chromosome"/>
</dbReference>
<dbReference type="SMART" id="SM00866">
    <property type="entry name" value="UTRA"/>
    <property type="match status" value="1"/>
</dbReference>
<dbReference type="FunFam" id="1.10.10.10:FF:000079">
    <property type="entry name" value="GntR family transcriptional regulator"/>
    <property type="match status" value="1"/>
</dbReference>
<evidence type="ECO:0000256" key="1">
    <source>
        <dbReference type="ARBA" id="ARBA00023015"/>
    </source>
</evidence>
<dbReference type="InterPro" id="IPR036388">
    <property type="entry name" value="WH-like_DNA-bd_sf"/>
</dbReference>
<dbReference type="PRINTS" id="PR00035">
    <property type="entry name" value="HTHGNTR"/>
</dbReference>
<dbReference type="InterPro" id="IPR000524">
    <property type="entry name" value="Tscrpt_reg_HTH_GntR"/>
</dbReference>
<keyword evidence="6" id="KW-1185">Reference proteome</keyword>
<proteinExistence type="predicted"/>
<dbReference type="InterPro" id="IPR011663">
    <property type="entry name" value="UTRA"/>
</dbReference>
<reference evidence="6" key="1">
    <citation type="submission" date="2015-10" db="EMBL/GenBank/DDBJ databases">
        <title>Genome of Paenibacillus bovis sp. nov.</title>
        <authorList>
            <person name="Wu Z."/>
            <person name="Gao C."/>
            <person name="Liu Z."/>
            <person name="Zheng H."/>
        </authorList>
    </citation>
    <scope>NUCLEOTIDE SEQUENCE [LARGE SCALE GENOMIC DNA]</scope>
    <source>
        <strain evidence="6">BD3526</strain>
    </source>
</reference>
<dbReference type="PROSITE" id="PS50949">
    <property type="entry name" value="HTH_GNTR"/>
    <property type="match status" value="1"/>
</dbReference>
<name>A0A172ZIX6_9BACL</name>
<evidence type="ECO:0000313" key="6">
    <source>
        <dbReference type="Proteomes" id="UP000078148"/>
    </source>
</evidence>
<dbReference type="Gene3D" id="1.10.10.10">
    <property type="entry name" value="Winged helix-like DNA-binding domain superfamily/Winged helix DNA-binding domain"/>
    <property type="match status" value="1"/>
</dbReference>
<gene>
    <name evidence="5" type="ORF">AR543_16730</name>
</gene>
<dbReference type="GO" id="GO:0003677">
    <property type="term" value="F:DNA binding"/>
    <property type="evidence" value="ECO:0007669"/>
    <property type="project" value="UniProtKB-KW"/>
</dbReference>
<keyword evidence="1" id="KW-0805">Transcription regulation</keyword>
<keyword evidence="3" id="KW-0804">Transcription</keyword>
<dbReference type="EMBL" id="CP013023">
    <property type="protein sequence ID" value="ANF97489.1"/>
    <property type="molecule type" value="Genomic_DNA"/>
</dbReference>
<dbReference type="KEGG" id="pbv:AR543_16730"/>
<dbReference type="Gene3D" id="3.40.1410.10">
    <property type="entry name" value="Chorismate lyase-like"/>
    <property type="match status" value="1"/>
</dbReference>
<dbReference type="CDD" id="cd07377">
    <property type="entry name" value="WHTH_GntR"/>
    <property type="match status" value="1"/>
</dbReference>
<dbReference type="PANTHER" id="PTHR44846">
    <property type="entry name" value="MANNOSYL-D-GLYCERATE TRANSPORT/METABOLISM SYSTEM REPRESSOR MNGR-RELATED"/>
    <property type="match status" value="1"/>
</dbReference>
<keyword evidence="2" id="KW-0238">DNA-binding</keyword>
<dbReference type="SMART" id="SM00345">
    <property type="entry name" value="HTH_GNTR"/>
    <property type="match status" value="1"/>
</dbReference>
<evidence type="ECO:0000313" key="5">
    <source>
        <dbReference type="EMBL" id="ANF97489.1"/>
    </source>
</evidence>
<dbReference type="InterPro" id="IPR036390">
    <property type="entry name" value="WH_DNA-bd_sf"/>
</dbReference>
<dbReference type="RefSeq" id="WP_060535595.1">
    <property type="nucleotide sequence ID" value="NZ_CP013023.1"/>
</dbReference>
<dbReference type="OrthoDB" id="457376at2"/>
<evidence type="ECO:0000256" key="2">
    <source>
        <dbReference type="ARBA" id="ARBA00023125"/>
    </source>
</evidence>
<dbReference type="SUPFAM" id="SSF46785">
    <property type="entry name" value="Winged helix' DNA-binding domain"/>
    <property type="match status" value="1"/>
</dbReference>
<dbReference type="InterPro" id="IPR050679">
    <property type="entry name" value="Bact_HTH_transcr_reg"/>
</dbReference>
<protein>
    <submittedName>
        <fullName evidence="5">GntR family transcriptional regulator</fullName>
    </submittedName>
</protein>
<dbReference type="GO" id="GO:0045892">
    <property type="term" value="P:negative regulation of DNA-templated transcription"/>
    <property type="evidence" value="ECO:0007669"/>
    <property type="project" value="TreeGrafter"/>
</dbReference>
<dbReference type="Pfam" id="PF07702">
    <property type="entry name" value="UTRA"/>
    <property type="match status" value="1"/>
</dbReference>
<sequence length="238" mass="27639">MSITRKKGPLYLQVKKIIKDRILHGVYPMGTTIPSEPQLESEFGVSKMTVRNAVQELAQEGYVEKRSGVGTTVIRNTSLSRLSKGKRFTELLVEEGHQIRKQLLHSVWVTNEPDSEIYRLFGPRCLKVERLYWLDEQPYIHYVNYLAPVFPLSLELKGLELQSMYDLIEDYGIELHNFKDSFTVGTADFATEALLRVEENTALLQRLRYSYDTDGNLIEYSRGFYNTELQHYLVNYDV</sequence>